<feature type="region of interest" description="Disordered" evidence="4">
    <location>
        <begin position="68"/>
        <end position="129"/>
    </location>
</feature>
<evidence type="ECO:0000256" key="4">
    <source>
        <dbReference type="SAM" id="MobiDB-lite"/>
    </source>
</evidence>
<dbReference type="InterPro" id="IPR036864">
    <property type="entry name" value="Zn2-C6_fun-type_DNA-bd_sf"/>
</dbReference>
<dbReference type="OrthoDB" id="5296287at2759"/>
<dbReference type="InterPro" id="IPR050613">
    <property type="entry name" value="Sec_Metabolite_Reg"/>
</dbReference>
<keyword evidence="3" id="KW-0539">Nucleus</keyword>
<accession>A0A6A6PUZ0</accession>
<dbReference type="PROSITE" id="PS50048">
    <property type="entry name" value="ZN2_CY6_FUNGAL_2"/>
    <property type="match status" value="1"/>
</dbReference>
<proteinExistence type="predicted"/>
<dbReference type="InterPro" id="IPR001138">
    <property type="entry name" value="Zn2Cys6_DnaBD"/>
</dbReference>
<dbReference type="GO" id="GO:0006351">
    <property type="term" value="P:DNA-templated transcription"/>
    <property type="evidence" value="ECO:0007669"/>
    <property type="project" value="InterPro"/>
</dbReference>
<dbReference type="GO" id="GO:0003677">
    <property type="term" value="F:DNA binding"/>
    <property type="evidence" value="ECO:0007669"/>
    <property type="project" value="InterPro"/>
</dbReference>
<dbReference type="Pfam" id="PF00172">
    <property type="entry name" value="Zn_clus"/>
    <property type="match status" value="1"/>
</dbReference>
<protein>
    <submittedName>
        <fullName evidence="6">Fungal-specific transcription factor domain-containing protein</fullName>
    </submittedName>
</protein>
<dbReference type="PANTHER" id="PTHR31001">
    <property type="entry name" value="UNCHARACTERIZED TRANSCRIPTIONAL REGULATORY PROTEIN"/>
    <property type="match status" value="1"/>
</dbReference>
<dbReference type="EMBL" id="MU001635">
    <property type="protein sequence ID" value="KAF2483263.1"/>
    <property type="molecule type" value="Genomic_DNA"/>
</dbReference>
<evidence type="ECO:0000256" key="1">
    <source>
        <dbReference type="ARBA" id="ARBA00004123"/>
    </source>
</evidence>
<dbReference type="SMART" id="SM00906">
    <property type="entry name" value="Fungal_trans"/>
    <property type="match status" value="1"/>
</dbReference>
<evidence type="ECO:0000256" key="2">
    <source>
        <dbReference type="ARBA" id="ARBA00022723"/>
    </source>
</evidence>
<dbReference type="AlphaFoldDB" id="A0A6A6PUZ0"/>
<evidence type="ECO:0000259" key="5">
    <source>
        <dbReference type="PROSITE" id="PS50048"/>
    </source>
</evidence>
<dbReference type="Proteomes" id="UP000799767">
    <property type="component" value="Unassembled WGS sequence"/>
</dbReference>
<dbReference type="RefSeq" id="XP_033589833.1">
    <property type="nucleotide sequence ID" value="XM_033729547.1"/>
</dbReference>
<gene>
    <name evidence="6" type="ORF">BDY17DRAFT_144333</name>
</gene>
<dbReference type="Gene3D" id="4.10.240.10">
    <property type="entry name" value="Zn(2)-C6 fungal-type DNA-binding domain"/>
    <property type="match status" value="1"/>
</dbReference>
<name>A0A6A6PUZ0_9PEZI</name>
<dbReference type="GO" id="GO:0005634">
    <property type="term" value="C:nucleus"/>
    <property type="evidence" value="ECO:0007669"/>
    <property type="project" value="UniProtKB-SubCell"/>
</dbReference>
<keyword evidence="2" id="KW-0479">Metal-binding</keyword>
<evidence type="ECO:0000313" key="7">
    <source>
        <dbReference type="Proteomes" id="UP000799767"/>
    </source>
</evidence>
<evidence type="ECO:0000313" key="6">
    <source>
        <dbReference type="EMBL" id="KAF2483263.1"/>
    </source>
</evidence>
<feature type="region of interest" description="Disordered" evidence="4">
    <location>
        <begin position="1"/>
        <end position="23"/>
    </location>
</feature>
<organism evidence="6 7">
    <name type="scientific">Neohortaea acidophila</name>
    <dbReference type="NCBI Taxonomy" id="245834"/>
    <lineage>
        <taxon>Eukaryota</taxon>
        <taxon>Fungi</taxon>
        <taxon>Dikarya</taxon>
        <taxon>Ascomycota</taxon>
        <taxon>Pezizomycotina</taxon>
        <taxon>Dothideomycetes</taxon>
        <taxon>Dothideomycetidae</taxon>
        <taxon>Mycosphaerellales</taxon>
        <taxon>Teratosphaeriaceae</taxon>
        <taxon>Neohortaea</taxon>
    </lineage>
</organism>
<dbReference type="SUPFAM" id="SSF57701">
    <property type="entry name" value="Zn2/Cys6 DNA-binding domain"/>
    <property type="match status" value="1"/>
</dbReference>
<reference evidence="6" key="1">
    <citation type="journal article" date="2020" name="Stud. Mycol.">
        <title>101 Dothideomycetes genomes: a test case for predicting lifestyles and emergence of pathogens.</title>
        <authorList>
            <person name="Haridas S."/>
            <person name="Albert R."/>
            <person name="Binder M."/>
            <person name="Bloem J."/>
            <person name="Labutti K."/>
            <person name="Salamov A."/>
            <person name="Andreopoulos B."/>
            <person name="Baker S."/>
            <person name="Barry K."/>
            <person name="Bills G."/>
            <person name="Bluhm B."/>
            <person name="Cannon C."/>
            <person name="Castanera R."/>
            <person name="Culley D."/>
            <person name="Daum C."/>
            <person name="Ezra D."/>
            <person name="Gonzalez J."/>
            <person name="Henrissat B."/>
            <person name="Kuo A."/>
            <person name="Liang C."/>
            <person name="Lipzen A."/>
            <person name="Lutzoni F."/>
            <person name="Magnuson J."/>
            <person name="Mondo S."/>
            <person name="Nolan M."/>
            <person name="Ohm R."/>
            <person name="Pangilinan J."/>
            <person name="Park H.-J."/>
            <person name="Ramirez L."/>
            <person name="Alfaro M."/>
            <person name="Sun H."/>
            <person name="Tritt A."/>
            <person name="Yoshinaga Y."/>
            <person name="Zwiers L.-H."/>
            <person name="Turgeon B."/>
            <person name="Goodwin S."/>
            <person name="Spatafora J."/>
            <person name="Crous P."/>
            <person name="Grigoriev I."/>
        </authorList>
    </citation>
    <scope>NUCLEOTIDE SEQUENCE</scope>
    <source>
        <strain evidence="6">CBS 113389</strain>
    </source>
</reference>
<feature type="domain" description="Zn(2)-C6 fungal-type" evidence="5">
    <location>
        <begin position="25"/>
        <end position="55"/>
    </location>
</feature>
<comment type="subcellular location">
    <subcellularLocation>
        <location evidence="1">Nucleus</location>
    </subcellularLocation>
</comment>
<dbReference type="GO" id="GO:0008270">
    <property type="term" value="F:zinc ion binding"/>
    <property type="evidence" value="ECO:0007669"/>
    <property type="project" value="InterPro"/>
</dbReference>
<dbReference type="GO" id="GO:0000981">
    <property type="term" value="F:DNA-binding transcription factor activity, RNA polymerase II-specific"/>
    <property type="evidence" value="ECO:0007669"/>
    <property type="project" value="InterPro"/>
</dbReference>
<dbReference type="InterPro" id="IPR007219">
    <property type="entry name" value="XnlR_reg_dom"/>
</dbReference>
<dbReference type="CDD" id="cd12148">
    <property type="entry name" value="fungal_TF_MHR"/>
    <property type="match status" value="1"/>
</dbReference>
<feature type="compositionally biased region" description="Pro residues" evidence="4">
    <location>
        <begin position="119"/>
        <end position="129"/>
    </location>
</feature>
<dbReference type="CDD" id="cd00067">
    <property type="entry name" value="GAL4"/>
    <property type="match status" value="1"/>
</dbReference>
<dbReference type="PANTHER" id="PTHR31001:SF81">
    <property type="entry name" value="ZN(II)2CYS6 TRANSCRIPTION FACTOR"/>
    <property type="match status" value="1"/>
</dbReference>
<dbReference type="Pfam" id="PF04082">
    <property type="entry name" value="Fungal_trans"/>
    <property type="match status" value="1"/>
</dbReference>
<sequence>MEPLRRASSDTSTDQPKKRNKPTLNCKACVERKARCDRGRPRCVACVRRQSACQYTVAADILHVTGPSRPRRKVMRPGGQGVTTAPGVHRDPRLAPRALATHPNLRAEPSLPVDEQISPRPPVPSPSHPPALYGRFDINTCHPFRNYWTNTGGLTEVVGILPPREEADRLVWSYFTTVDPIYPIIPRQSFTRDYEEFWQLSAPERANCEPALVALQLAIYATAAQYSTALPANERAEIAEFYLSACHQALCLSSYLNHCSLTTIQTMILVCHFLITDNRIPEAWTFSGLGLRQVYGLQLNRDPELLDSDAPFSEKQQRCRLWWAAMFQDTSLSMFLGMPPATAYHDIELSNLKHPDDAAQRAKMDISGFSSDASVAADIPYLRAMWQYASFTQTNLCIPRSLKRPICSSPEHKTQLVSQFRQLYNTFEAPFNSFDPARFEHTNERLVRQLISTATNFFYTLTVLYMDENADAGTEVDVYGALDAAHEGMLAFFKLARISPEQTDIWGAAHTRAYSQAKMIGSILAAQEVQAEGPVRDARLMLAKSDFDRFLDALIKACGGNDFRALQDQRVTELEELRARIKVT</sequence>
<keyword evidence="7" id="KW-1185">Reference proteome</keyword>
<evidence type="ECO:0000256" key="3">
    <source>
        <dbReference type="ARBA" id="ARBA00023242"/>
    </source>
</evidence>
<dbReference type="GeneID" id="54470549"/>